<dbReference type="GO" id="GO:0003887">
    <property type="term" value="F:DNA-directed DNA polymerase activity"/>
    <property type="evidence" value="ECO:0007669"/>
    <property type="project" value="UniProtKB-EC"/>
</dbReference>
<evidence type="ECO:0000256" key="10">
    <source>
        <dbReference type="ARBA" id="ARBA00042732"/>
    </source>
</evidence>
<dbReference type="PANTHER" id="PTHR30562:SF10">
    <property type="entry name" value="EXCINUCLEASE CHO"/>
    <property type="match status" value="1"/>
</dbReference>
<comment type="caution">
    <text evidence="13">The sequence shown here is derived from an EMBL/GenBank/DDBJ whole genome shotgun (WGS) entry which is preliminary data.</text>
</comment>
<dbReference type="SUPFAM" id="SSF53098">
    <property type="entry name" value="Ribonuclease H-like"/>
    <property type="match status" value="1"/>
</dbReference>
<evidence type="ECO:0000256" key="7">
    <source>
        <dbReference type="ARBA" id="ARBA00023236"/>
    </source>
</evidence>
<dbReference type="RefSeq" id="WP_310370540.1">
    <property type="nucleotide sequence ID" value="NZ_JAVDXT010000001.1"/>
</dbReference>
<dbReference type="InterPro" id="IPR047296">
    <property type="entry name" value="GIY-YIG_UvrC_Cho"/>
</dbReference>
<dbReference type="InterPro" id="IPR013520">
    <property type="entry name" value="Ribonucl_H"/>
</dbReference>
<evidence type="ECO:0000256" key="9">
    <source>
        <dbReference type="ARBA" id="ARBA00042138"/>
    </source>
</evidence>
<dbReference type="Pfam" id="PF00929">
    <property type="entry name" value="RNase_T"/>
    <property type="match status" value="1"/>
</dbReference>
<accession>A0ABU2C3P9</accession>
<dbReference type="CDD" id="cd06127">
    <property type="entry name" value="DEDDh"/>
    <property type="match status" value="1"/>
</dbReference>
<keyword evidence="13" id="KW-0548">Nucleotidyltransferase</keyword>
<protein>
    <recommendedName>
        <fullName evidence="8">Excinuclease cho</fullName>
        <ecNumber evidence="1">2.7.7.7</ecNumber>
    </recommendedName>
    <alternativeName>
        <fullName evidence="10">Endonuclease cho</fullName>
    </alternativeName>
    <alternativeName>
        <fullName evidence="9">UvrC homolog protein</fullName>
    </alternativeName>
</protein>
<dbReference type="EC" id="2.7.7.7" evidence="1"/>
<evidence type="ECO:0000256" key="2">
    <source>
        <dbReference type="ARBA" id="ARBA00022763"/>
    </source>
</evidence>
<keyword evidence="14" id="KW-1185">Reference proteome</keyword>
<dbReference type="CDD" id="cd10434">
    <property type="entry name" value="GIY-YIG_UvrC_Cho"/>
    <property type="match status" value="1"/>
</dbReference>
<keyword evidence="6" id="KW-0234">DNA repair</keyword>
<organism evidence="13 14">
    <name type="scientific">Rhodoferax ferrireducens</name>
    <dbReference type="NCBI Taxonomy" id="192843"/>
    <lineage>
        <taxon>Bacteria</taxon>
        <taxon>Pseudomonadati</taxon>
        <taxon>Pseudomonadota</taxon>
        <taxon>Betaproteobacteria</taxon>
        <taxon>Burkholderiales</taxon>
        <taxon>Comamonadaceae</taxon>
        <taxon>Rhodoferax</taxon>
    </lineage>
</organism>
<dbReference type="PANTHER" id="PTHR30562">
    <property type="entry name" value="UVRC/OXIDOREDUCTASE"/>
    <property type="match status" value="1"/>
</dbReference>
<dbReference type="InterPro" id="IPR012337">
    <property type="entry name" value="RNaseH-like_sf"/>
</dbReference>
<gene>
    <name evidence="13" type="ORF">J2X19_000603</name>
</gene>
<keyword evidence="5" id="KW-0267">Excision nuclease</keyword>
<dbReference type="Gene3D" id="3.30.420.10">
    <property type="entry name" value="Ribonuclease H-like superfamily/Ribonuclease H"/>
    <property type="match status" value="1"/>
</dbReference>
<evidence type="ECO:0000313" key="14">
    <source>
        <dbReference type="Proteomes" id="UP001180487"/>
    </source>
</evidence>
<dbReference type="SUPFAM" id="SSF82771">
    <property type="entry name" value="GIY-YIG endonuclease"/>
    <property type="match status" value="1"/>
</dbReference>
<reference evidence="13 14" key="1">
    <citation type="submission" date="2023-07" db="EMBL/GenBank/DDBJ databases">
        <title>Sorghum-associated microbial communities from plants grown in Nebraska, USA.</title>
        <authorList>
            <person name="Schachtman D."/>
        </authorList>
    </citation>
    <scope>NUCLEOTIDE SEQUENCE [LARGE SCALE GENOMIC DNA]</scope>
    <source>
        <strain evidence="13 14">BE313</strain>
    </source>
</reference>
<comment type="catalytic activity">
    <reaction evidence="11">
        <text>DNA(n) + a 2'-deoxyribonucleoside 5'-triphosphate = DNA(n+1) + diphosphate</text>
        <dbReference type="Rhea" id="RHEA:22508"/>
        <dbReference type="Rhea" id="RHEA-COMP:17339"/>
        <dbReference type="Rhea" id="RHEA-COMP:17340"/>
        <dbReference type="ChEBI" id="CHEBI:33019"/>
        <dbReference type="ChEBI" id="CHEBI:61560"/>
        <dbReference type="ChEBI" id="CHEBI:173112"/>
        <dbReference type="EC" id="2.7.7.7"/>
    </reaction>
</comment>
<evidence type="ECO:0000256" key="8">
    <source>
        <dbReference type="ARBA" id="ARBA00040756"/>
    </source>
</evidence>
<dbReference type="EMBL" id="JAVDXT010000001">
    <property type="protein sequence ID" value="MDR7375945.1"/>
    <property type="molecule type" value="Genomic_DNA"/>
</dbReference>
<dbReference type="InterPro" id="IPR006054">
    <property type="entry name" value="DnaQ"/>
</dbReference>
<dbReference type="PROSITE" id="PS50164">
    <property type="entry name" value="GIY_YIG"/>
    <property type="match status" value="1"/>
</dbReference>
<feature type="domain" description="GIY-YIG" evidence="12">
    <location>
        <begin position="201"/>
        <end position="279"/>
    </location>
</feature>
<keyword evidence="7" id="KW-0742">SOS response</keyword>
<dbReference type="Gene3D" id="3.40.1440.10">
    <property type="entry name" value="GIY-YIG endonuclease"/>
    <property type="match status" value="1"/>
</dbReference>
<evidence type="ECO:0000313" key="13">
    <source>
        <dbReference type="EMBL" id="MDR7375945.1"/>
    </source>
</evidence>
<dbReference type="InterPro" id="IPR035901">
    <property type="entry name" value="GIY-YIG_endonuc_sf"/>
</dbReference>
<dbReference type="InterPro" id="IPR000305">
    <property type="entry name" value="GIY-YIG_endonuc"/>
</dbReference>
<evidence type="ECO:0000256" key="1">
    <source>
        <dbReference type="ARBA" id="ARBA00012417"/>
    </source>
</evidence>
<dbReference type="SMART" id="SM00479">
    <property type="entry name" value="EXOIII"/>
    <property type="match status" value="1"/>
</dbReference>
<evidence type="ECO:0000256" key="4">
    <source>
        <dbReference type="ARBA" id="ARBA00022801"/>
    </source>
</evidence>
<keyword evidence="3" id="KW-0228">DNA excision</keyword>
<evidence type="ECO:0000256" key="3">
    <source>
        <dbReference type="ARBA" id="ARBA00022769"/>
    </source>
</evidence>
<evidence type="ECO:0000256" key="6">
    <source>
        <dbReference type="ARBA" id="ARBA00023204"/>
    </source>
</evidence>
<dbReference type="NCBIfam" id="TIGR00573">
    <property type="entry name" value="dnaq"/>
    <property type="match status" value="1"/>
</dbReference>
<evidence type="ECO:0000256" key="11">
    <source>
        <dbReference type="ARBA" id="ARBA00049244"/>
    </source>
</evidence>
<sequence length="474" mass="52969">MTPTFPPLAFVDIETTGGSAGRDRITEVGIVEVDGHHVRRWSQLIQPGTRIPPFIQQLTGIDDAMLADQPRFDAVAAEILDRLRGKLFVAHNARFDYGFLRAEFKACGIAWQAPVLCTVQLSRRLFPQQARHNLDTLIALHGLQMPERHRALADADALAQFWQMLQTRFDPASLLDAVNSLSARPAVPPQLDAEHIDRLPETPGVYLFFDAQRRPLYIGKSKNLRSRVLAHFSAALSQPKEMRLSQQVADIDWIETAGEIGALLLEARLVKHHQPSLNVQLRRQRDLHAWQLDDTRALHTPLTPRLVNGPDIALGVQDNLFGPFRSKRAALQLLETLATEQRLCRGVLGLEKIAAGKPCFAYQVRQCAGACVGAQSMAQHNLALLSALTRHKVQRWPYPGAIGLREGEALHVLHEWRYLGTAEREDEVAELLESGPPAFDFDTYKILHKAVAQARAGQIVRLQQSVKNSYFDSA</sequence>
<keyword evidence="4" id="KW-0378">Hydrolase</keyword>
<dbReference type="SMART" id="SM00465">
    <property type="entry name" value="GIYc"/>
    <property type="match status" value="1"/>
</dbReference>
<dbReference type="InterPro" id="IPR036397">
    <property type="entry name" value="RNaseH_sf"/>
</dbReference>
<proteinExistence type="predicted"/>
<dbReference type="InterPro" id="IPR050066">
    <property type="entry name" value="UvrABC_protein_C"/>
</dbReference>
<name>A0ABU2C3P9_9BURK</name>
<evidence type="ECO:0000259" key="12">
    <source>
        <dbReference type="PROSITE" id="PS50164"/>
    </source>
</evidence>
<keyword evidence="13" id="KW-0808">Transferase</keyword>
<dbReference type="Proteomes" id="UP001180487">
    <property type="component" value="Unassembled WGS sequence"/>
</dbReference>
<evidence type="ECO:0000256" key="5">
    <source>
        <dbReference type="ARBA" id="ARBA00022881"/>
    </source>
</evidence>
<keyword evidence="2" id="KW-0227">DNA damage</keyword>